<feature type="binding site" evidence="8">
    <location>
        <begin position="399"/>
        <end position="401"/>
    </location>
    <ligand>
        <name>GTP</name>
        <dbReference type="ChEBI" id="CHEBI:37565"/>
    </ligand>
</feature>
<feature type="binding site" evidence="8">
    <location>
        <begin position="317"/>
        <end position="319"/>
    </location>
    <ligand>
        <name>GTP</name>
        <dbReference type="ChEBI" id="CHEBI:37565"/>
    </ligand>
</feature>
<proteinExistence type="inferred from homology"/>
<dbReference type="InterPro" id="IPR018220">
    <property type="entry name" value="Adenylosuccin_syn_GTP-bd"/>
</dbReference>
<dbReference type="InterPro" id="IPR042110">
    <property type="entry name" value="Adenylosuccinate_synth_dom2"/>
</dbReference>
<feature type="binding site" description="in other chain" evidence="8">
    <location>
        <position position="226"/>
    </location>
    <ligand>
        <name>IMP</name>
        <dbReference type="ChEBI" id="CHEBI:58053"/>
        <note>ligand shared between dimeric partners</note>
    </ligand>
</feature>
<dbReference type="InterPro" id="IPR027417">
    <property type="entry name" value="P-loop_NTPase"/>
</dbReference>
<dbReference type="SUPFAM" id="SSF52540">
    <property type="entry name" value="P-loop containing nucleoside triphosphate hydrolases"/>
    <property type="match status" value="1"/>
</dbReference>
<keyword evidence="4 8" id="KW-0547">Nucleotide-binding</keyword>
<evidence type="ECO:0000256" key="6">
    <source>
        <dbReference type="ARBA" id="ARBA00022842"/>
    </source>
</evidence>
<dbReference type="GO" id="GO:0044208">
    <property type="term" value="P:'de novo' AMP biosynthetic process"/>
    <property type="evidence" value="ECO:0007669"/>
    <property type="project" value="UniProtKB-UniRule"/>
</dbReference>
<comment type="catalytic activity">
    <reaction evidence="8 9">
        <text>IMP + L-aspartate + GTP = N(6)-(1,2-dicarboxyethyl)-AMP + GDP + phosphate + 2 H(+)</text>
        <dbReference type="Rhea" id="RHEA:15753"/>
        <dbReference type="ChEBI" id="CHEBI:15378"/>
        <dbReference type="ChEBI" id="CHEBI:29991"/>
        <dbReference type="ChEBI" id="CHEBI:37565"/>
        <dbReference type="ChEBI" id="CHEBI:43474"/>
        <dbReference type="ChEBI" id="CHEBI:57567"/>
        <dbReference type="ChEBI" id="CHEBI:58053"/>
        <dbReference type="ChEBI" id="CHEBI:58189"/>
        <dbReference type="EC" id="6.3.4.4"/>
    </reaction>
</comment>
<comment type="function">
    <text evidence="8">Plays an important role in the de novo pathway of purine nucleotide biosynthesis. Catalyzes the first committed step in the biosynthesis of AMP from IMP.</text>
</comment>
<comment type="subcellular location">
    <subcellularLocation>
        <location evidence="8">Cytoplasm</location>
    </subcellularLocation>
</comment>
<keyword evidence="3 8" id="KW-0479">Metal-binding</keyword>
<feature type="binding site" evidence="8">
    <location>
        <position position="40"/>
    </location>
    <ligand>
        <name>Mg(2+)</name>
        <dbReference type="ChEBI" id="CHEBI:18420"/>
    </ligand>
</feature>
<evidence type="ECO:0000256" key="8">
    <source>
        <dbReference type="HAMAP-Rule" id="MF_00011"/>
    </source>
</evidence>
<dbReference type="EMBL" id="CP034928">
    <property type="protein sequence ID" value="QAA76800.1"/>
    <property type="molecule type" value="Genomic_DNA"/>
</dbReference>
<dbReference type="InterPro" id="IPR001114">
    <property type="entry name" value="Adenylosuccinate_synthetase"/>
</dbReference>
<organism evidence="10 11">
    <name type="scientific">Bipolaricaulis sibiricus</name>
    <dbReference type="NCBI Taxonomy" id="2501609"/>
    <lineage>
        <taxon>Bacteria</taxon>
        <taxon>Candidatus Bipolaricaulota</taxon>
        <taxon>Candidatus Bipolaricaulia</taxon>
        <taxon>Candidatus Bipolaricaulales</taxon>
        <taxon>Candidatus Bipolaricaulaceae</taxon>
        <taxon>Candidatus Bipolaricaulis</taxon>
    </lineage>
</organism>
<evidence type="ECO:0000256" key="9">
    <source>
        <dbReference type="RuleBase" id="RU000520"/>
    </source>
</evidence>
<dbReference type="InterPro" id="IPR042109">
    <property type="entry name" value="Adenylosuccinate_synth_dom1"/>
</dbReference>
<dbReference type="FunFam" id="3.90.170.10:FF:000001">
    <property type="entry name" value="Adenylosuccinate synthetase"/>
    <property type="match status" value="1"/>
</dbReference>
<dbReference type="PANTHER" id="PTHR11846:SF0">
    <property type="entry name" value="ADENYLOSUCCINATE SYNTHETASE"/>
    <property type="match status" value="1"/>
</dbReference>
<feature type="binding site" evidence="8">
    <location>
        <position position="13"/>
    </location>
    <ligand>
        <name>Mg(2+)</name>
        <dbReference type="ChEBI" id="CHEBI:18420"/>
    </ligand>
</feature>
<feature type="active site" description="Proton donor" evidence="8">
    <location>
        <position position="41"/>
    </location>
</feature>
<reference evidence="11" key="1">
    <citation type="submission" date="2018-12" db="EMBL/GenBank/DDBJ databases">
        <title>Complete genome sequence of an uncultured bacterium of the candidate phylum Bipolaricaulota.</title>
        <authorList>
            <person name="Kadnikov V.V."/>
            <person name="Mardanov A.V."/>
            <person name="Beletsky A.V."/>
            <person name="Frank Y.A."/>
            <person name="Karnachuk O.V."/>
            <person name="Ravin N.V."/>
        </authorList>
    </citation>
    <scope>NUCLEOTIDE SEQUENCE [LARGE SCALE GENOMIC DNA]</scope>
</reference>
<dbReference type="Pfam" id="PF00709">
    <property type="entry name" value="Adenylsucc_synt"/>
    <property type="match status" value="1"/>
</dbReference>
<evidence type="ECO:0000313" key="10">
    <source>
        <dbReference type="EMBL" id="QAA76800.1"/>
    </source>
</evidence>
<keyword evidence="7 8" id="KW-0342">GTP-binding</keyword>
<comment type="cofactor">
    <cofactor evidence="8">
        <name>Mg(2+)</name>
        <dbReference type="ChEBI" id="CHEBI:18420"/>
    </cofactor>
    <text evidence="8">Binds 1 Mg(2+) ion per subunit.</text>
</comment>
<evidence type="ECO:0000256" key="1">
    <source>
        <dbReference type="ARBA" id="ARBA00011738"/>
    </source>
</evidence>
<keyword evidence="8" id="KW-0963">Cytoplasm</keyword>
<feature type="binding site" description="in other chain" evidence="8">
    <location>
        <position position="125"/>
    </location>
    <ligand>
        <name>IMP</name>
        <dbReference type="ChEBI" id="CHEBI:58053"/>
        <note>ligand shared between dimeric partners</note>
    </ligand>
</feature>
<dbReference type="GO" id="GO:0004019">
    <property type="term" value="F:adenylosuccinate synthase activity"/>
    <property type="evidence" value="ECO:0007669"/>
    <property type="project" value="UniProtKB-UniRule"/>
</dbReference>
<feature type="binding site" description="in other chain" evidence="8">
    <location>
        <begin position="38"/>
        <end position="41"/>
    </location>
    <ligand>
        <name>IMP</name>
        <dbReference type="ChEBI" id="CHEBI:58053"/>
        <note>ligand shared between dimeric partners</note>
    </ligand>
</feature>
<keyword evidence="2 8" id="KW-0436">Ligase</keyword>
<feature type="binding site" description="in other chain" evidence="8">
    <location>
        <position position="289"/>
    </location>
    <ligand>
        <name>IMP</name>
        <dbReference type="ChEBI" id="CHEBI:58053"/>
        <note>ligand shared between dimeric partners</note>
    </ligand>
</feature>
<sequence length="413" mass="44959">MSAIAVIGAQWGDEAKGKVVHHLCRKARMCVRFNGGANAGHTVEDEWGTARLHLVPSGALHPECQGVIGHGVALDPWGLEQELAELRTQGRPEPDLYLSDRVHLVLPYHRTRELASGDADRIGTTRRGIGPAYEDRVARRGLRLADLDDRLFVEEHVHRSARDAAYTGDLDRIVADLLRFRERFSSRIGDAREWITAALDRGEPVVFEGAQGTLLDLDLGTYPYVTSSVTTVHGICWGTGVRAEPTRIIGVTKAYTTRVGEGPFPSEDTGPAGERLRNRGKEYGATTGRPRRCGWLDLVALRYAHEVNRFTGLALTKLDVLSGLDEIAVAVGYRIGGRTVDRFPARAADLARAEPVYDRLPGWDADIAGAQDFAALPPAAQRFVRRIEDEVGAAVELIGTGPGAAAIIEREGG</sequence>
<name>A0A410FV67_BIPS1</name>
<evidence type="ECO:0000256" key="3">
    <source>
        <dbReference type="ARBA" id="ARBA00022723"/>
    </source>
</evidence>
<dbReference type="UniPathway" id="UPA00075">
    <property type="reaction ID" value="UER00335"/>
</dbReference>
<dbReference type="NCBIfam" id="TIGR00184">
    <property type="entry name" value="purA"/>
    <property type="match status" value="1"/>
</dbReference>
<evidence type="ECO:0000313" key="11">
    <source>
        <dbReference type="Proteomes" id="UP000287233"/>
    </source>
</evidence>
<dbReference type="GO" id="GO:0000287">
    <property type="term" value="F:magnesium ion binding"/>
    <property type="evidence" value="ECO:0007669"/>
    <property type="project" value="UniProtKB-UniRule"/>
</dbReference>
<keyword evidence="5 8" id="KW-0658">Purine biosynthesis</keyword>
<dbReference type="GO" id="GO:0005737">
    <property type="term" value="C:cytoplasm"/>
    <property type="evidence" value="ECO:0007669"/>
    <property type="project" value="UniProtKB-SubCell"/>
</dbReference>
<dbReference type="AlphaFoldDB" id="A0A410FV67"/>
<feature type="binding site" description="in other chain" evidence="8">
    <location>
        <begin position="13"/>
        <end position="16"/>
    </location>
    <ligand>
        <name>IMP</name>
        <dbReference type="ChEBI" id="CHEBI:58053"/>
        <note>ligand shared between dimeric partners</note>
    </ligand>
</feature>
<dbReference type="PANTHER" id="PTHR11846">
    <property type="entry name" value="ADENYLOSUCCINATE SYNTHETASE"/>
    <property type="match status" value="1"/>
</dbReference>
<dbReference type="CDD" id="cd03108">
    <property type="entry name" value="AdSS"/>
    <property type="match status" value="1"/>
</dbReference>
<dbReference type="InterPro" id="IPR042111">
    <property type="entry name" value="Adenylosuccinate_synth_dom3"/>
</dbReference>
<comment type="similarity">
    <text evidence="8 9">Belongs to the adenylosuccinate synthetase family.</text>
</comment>
<evidence type="ECO:0000256" key="2">
    <source>
        <dbReference type="ARBA" id="ARBA00022598"/>
    </source>
</evidence>
<feature type="binding site" evidence="8">
    <location>
        <position position="139"/>
    </location>
    <ligand>
        <name>IMP</name>
        <dbReference type="ChEBI" id="CHEBI:58053"/>
        <note>ligand shared between dimeric partners</note>
    </ligand>
</feature>
<protein>
    <recommendedName>
        <fullName evidence="8 9">Adenylosuccinate synthetase</fullName>
        <shortName evidence="8">AMPSase</shortName>
        <shortName evidence="8">AdSS</shortName>
        <ecNumber evidence="8 9">6.3.4.4</ecNumber>
    </recommendedName>
    <alternativeName>
        <fullName evidence="8">IMP--aspartate ligase</fullName>
    </alternativeName>
</protein>
<dbReference type="GO" id="GO:0005525">
    <property type="term" value="F:GTP binding"/>
    <property type="evidence" value="ECO:0007669"/>
    <property type="project" value="UniProtKB-UniRule"/>
</dbReference>
<keyword evidence="6 8" id="KW-0460">Magnesium</keyword>
<dbReference type="Gene3D" id="1.10.300.10">
    <property type="entry name" value="Adenylosuccinate Synthetase, subunit A, domain 2"/>
    <property type="match status" value="1"/>
</dbReference>
<dbReference type="Gene3D" id="3.40.440.10">
    <property type="entry name" value="Adenylosuccinate Synthetase, subunit A, domain 1"/>
    <property type="match status" value="1"/>
</dbReference>
<feature type="active site" description="Proton acceptor" evidence="8">
    <location>
        <position position="13"/>
    </location>
</feature>
<dbReference type="Gene3D" id="3.90.170.10">
    <property type="entry name" value="Adenylosuccinate Synthetase, subunit A, domain 3"/>
    <property type="match status" value="1"/>
</dbReference>
<dbReference type="HAMAP" id="MF_00011">
    <property type="entry name" value="Adenylosucc_synth"/>
    <property type="match status" value="1"/>
</dbReference>
<dbReference type="EC" id="6.3.4.4" evidence="8 9"/>
<dbReference type="NCBIfam" id="NF002223">
    <property type="entry name" value="PRK01117.1"/>
    <property type="match status" value="1"/>
</dbReference>
<feature type="binding site" evidence="8">
    <location>
        <begin position="285"/>
        <end position="291"/>
    </location>
    <ligand>
        <name>substrate</name>
    </ligand>
</feature>
<dbReference type="KEGG" id="bih:BIP78_1034"/>
<dbReference type="GO" id="GO:0046040">
    <property type="term" value="P:IMP metabolic process"/>
    <property type="evidence" value="ECO:0007669"/>
    <property type="project" value="TreeGrafter"/>
</dbReference>
<comment type="subunit">
    <text evidence="1 8">Homodimer.</text>
</comment>
<evidence type="ECO:0000256" key="4">
    <source>
        <dbReference type="ARBA" id="ARBA00022741"/>
    </source>
</evidence>
<feature type="binding site" description="in other chain" evidence="8">
    <location>
        <position position="211"/>
    </location>
    <ligand>
        <name>IMP</name>
        <dbReference type="ChEBI" id="CHEBI:58053"/>
        <note>ligand shared between dimeric partners</note>
    </ligand>
</feature>
<feature type="binding site" evidence="8">
    <location>
        <position position="291"/>
    </location>
    <ligand>
        <name>GTP</name>
        <dbReference type="ChEBI" id="CHEBI:37565"/>
    </ligand>
</feature>
<dbReference type="SMART" id="SM00788">
    <property type="entry name" value="Adenylsucc_synt"/>
    <property type="match status" value="1"/>
</dbReference>
<feature type="binding site" evidence="8">
    <location>
        <begin position="40"/>
        <end position="42"/>
    </location>
    <ligand>
        <name>GTP</name>
        <dbReference type="ChEBI" id="CHEBI:37565"/>
    </ligand>
</feature>
<evidence type="ECO:0000256" key="7">
    <source>
        <dbReference type="ARBA" id="ARBA00023134"/>
    </source>
</evidence>
<dbReference type="PROSITE" id="PS01266">
    <property type="entry name" value="ADENYLOSUCCIN_SYN_1"/>
    <property type="match status" value="1"/>
</dbReference>
<dbReference type="Proteomes" id="UP000287233">
    <property type="component" value="Chromosome"/>
</dbReference>
<accession>A0A410FV67</accession>
<gene>
    <name evidence="8" type="primary">purA</name>
    <name evidence="10" type="ORF">BIP78_1034</name>
</gene>
<feature type="binding site" evidence="8">
    <location>
        <begin position="12"/>
        <end position="18"/>
    </location>
    <ligand>
        <name>GTP</name>
        <dbReference type="ChEBI" id="CHEBI:37565"/>
    </ligand>
</feature>
<evidence type="ECO:0000256" key="5">
    <source>
        <dbReference type="ARBA" id="ARBA00022755"/>
    </source>
</evidence>
<comment type="pathway">
    <text evidence="8 9">Purine metabolism; AMP biosynthesis via de novo pathway; AMP from IMP: step 1/2.</text>
</comment>